<proteinExistence type="predicted"/>
<dbReference type="Proteomes" id="UP000318571">
    <property type="component" value="Chromosome 12"/>
</dbReference>
<dbReference type="SMART" id="SM00686">
    <property type="entry name" value="DM13"/>
    <property type="match status" value="2"/>
</dbReference>
<dbReference type="InterPro" id="IPR052126">
    <property type="entry name" value="Spindle_Org/Thrombomodulin"/>
</dbReference>
<dbReference type="CDD" id="cd09631">
    <property type="entry name" value="DOMON_DOH"/>
    <property type="match status" value="1"/>
</dbReference>
<dbReference type="Pfam" id="PF10517">
    <property type="entry name" value="DM13"/>
    <property type="match status" value="3"/>
</dbReference>
<evidence type="ECO:0008006" key="8">
    <source>
        <dbReference type="Google" id="ProtNLM"/>
    </source>
</evidence>
<feature type="chain" id="PRO_5021954246" description="DM13 domain-containing protein" evidence="3">
    <location>
        <begin position="29"/>
        <end position="814"/>
    </location>
</feature>
<feature type="signal peptide" evidence="3">
    <location>
        <begin position="1"/>
        <end position="28"/>
    </location>
</feature>
<evidence type="ECO:0000256" key="2">
    <source>
        <dbReference type="SAM" id="MobiDB-lite"/>
    </source>
</evidence>
<dbReference type="PANTHER" id="PTHR24036:SF5">
    <property type="entry name" value="THROMBOMODULIN"/>
    <property type="match status" value="1"/>
</dbReference>
<dbReference type="EMBL" id="VCGU01000001">
    <property type="protein sequence ID" value="TRY80419.1"/>
    <property type="molecule type" value="Genomic_DNA"/>
</dbReference>
<dbReference type="PANTHER" id="PTHR24036">
    <property type="entry name" value="SKELETOR-RELATED"/>
    <property type="match status" value="1"/>
</dbReference>
<gene>
    <name evidence="6" type="ORF">TCAL_04801</name>
</gene>
<comment type="caution">
    <text evidence="6">The sequence shown here is derived from an EMBL/GenBank/DDBJ whole genome shotgun (WGS) entry which is preliminary data.</text>
</comment>
<dbReference type="InterPro" id="IPR045266">
    <property type="entry name" value="DOH_DOMON"/>
</dbReference>
<protein>
    <recommendedName>
        <fullName evidence="8">DM13 domain-containing protein</fullName>
    </recommendedName>
</protein>
<evidence type="ECO:0000259" key="4">
    <source>
        <dbReference type="PROSITE" id="PS50836"/>
    </source>
</evidence>
<evidence type="ECO:0000313" key="6">
    <source>
        <dbReference type="EMBL" id="TRY80419.1"/>
    </source>
</evidence>
<accession>A0A553PRV7</accession>
<dbReference type="PROSITE" id="PS51549">
    <property type="entry name" value="DM13"/>
    <property type="match status" value="2"/>
</dbReference>
<dbReference type="InterPro" id="IPR005018">
    <property type="entry name" value="DOMON_domain"/>
</dbReference>
<sequence length="814" mass="91692">MTNGIVQMEMALLSVILALSWNSQPVQGDLGEGTYNRMFGTYIGRLRAYSQGISGQVYVVDDRHLFISNFRYEKAGPDAHFWVGDGAQPSPRGQIVPYPPLPEDDFLYMSGGGTSKDHQDQFNRINGINSGTRGRYPGKGQQQQQHQHHRQQQHRQQQPPPHQQQQQFMMVNRYNPGLNRGAPPAHPPRVDIGNQEPPVLPRMNNENVLLKLPGNLKVTDIRWLSIWCRRFTVNYGEVYFPSKFIVPKAMMLSNFPINREKLSSGRIRILDTESFFIPNLRLRLNDPGYHFVVGRSNNGPNNNGIMIPDEKARYEDLKVYNNQDIIISVPKSTNMFEINYLAIYNENLQHNLGHIEFNVSNARIPPALGQTKKPGWWFSMPLPPVDQKPKTNHGKQKDVVQFNTDLNPSNCRELLGRKIRLLWVNEGGQIYFRIKVHMDPTQFAALGIAARGSPNIDADIVKIFFNATANRYVTEDSFLAKQLLCDFSNGLCADTSHQSQDNIRYMGSVKNHGLSIIDFRRSIVPGDMHDAPISLEGPTQVIVAIGSLHASNNPFGMNRNLNMEMENTTIDFSGDESANTCPDVTTVRKFEEPDPEEAWEKTSIHGMDYLVAVLGPPGGRKGYAAITGDNPIQHSAVWWINDKLLPEIYVERGKTYYFRVQGGDDPAIPKNFHPFYITSDNGGGYYEKNPAERKLETIYAGVDGRPGQEVPSGVGPLCMYTSKGADKASESETFADYVSTLHKACEPGRDHEYGWVNWTVPFDTPDLVFYQSYTGWKMGWKIHVINEGEVSLGIVQASLSWLAILAGITAGLYW</sequence>
<feature type="domain" description="DM13" evidence="5">
    <location>
        <begin position="253"/>
        <end position="358"/>
    </location>
</feature>
<keyword evidence="1" id="KW-0677">Repeat</keyword>
<keyword evidence="3" id="KW-0732">Signal</keyword>
<organism evidence="6 7">
    <name type="scientific">Tigriopus californicus</name>
    <name type="common">Marine copepod</name>
    <dbReference type="NCBI Taxonomy" id="6832"/>
    <lineage>
        <taxon>Eukaryota</taxon>
        <taxon>Metazoa</taxon>
        <taxon>Ecdysozoa</taxon>
        <taxon>Arthropoda</taxon>
        <taxon>Crustacea</taxon>
        <taxon>Multicrustacea</taxon>
        <taxon>Hexanauplia</taxon>
        <taxon>Copepoda</taxon>
        <taxon>Harpacticoida</taxon>
        <taxon>Harpacticidae</taxon>
        <taxon>Tigriopus</taxon>
    </lineage>
</organism>
<feature type="domain" description="DOMON" evidence="4">
    <location>
        <begin position="417"/>
        <end position="546"/>
    </location>
</feature>
<feature type="compositionally biased region" description="Polar residues" evidence="2">
    <location>
        <begin position="122"/>
        <end position="132"/>
    </location>
</feature>
<reference evidence="6 7" key="1">
    <citation type="journal article" date="2018" name="Nat. Ecol. Evol.">
        <title>Genomic signatures of mitonuclear coevolution across populations of Tigriopus californicus.</title>
        <authorList>
            <person name="Barreto F.S."/>
            <person name="Watson E.T."/>
            <person name="Lima T.G."/>
            <person name="Willett C.S."/>
            <person name="Edmands S."/>
            <person name="Li W."/>
            <person name="Burton R.S."/>
        </authorList>
    </citation>
    <scope>NUCLEOTIDE SEQUENCE [LARGE SCALE GENOMIC DNA]</scope>
    <source>
        <strain evidence="6 7">San Diego</strain>
    </source>
</reference>
<dbReference type="PROSITE" id="PS50836">
    <property type="entry name" value="DOMON"/>
    <property type="match status" value="1"/>
</dbReference>
<evidence type="ECO:0000256" key="3">
    <source>
        <dbReference type="SAM" id="SignalP"/>
    </source>
</evidence>
<dbReference type="InterPro" id="IPR019545">
    <property type="entry name" value="DM13_domain"/>
</dbReference>
<feature type="domain" description="DM13" evidence="5">
    <location>
        <begin position="40"/>
        <end position="241"/>
    </location>
</feature>
<evidence type="ECO:0000259" key="5">
    <source>
        <dbReference type="PROSITE" id="PS51549"/>
    </source>
</evidence>
<evidence type="ECO:0000313" key="7">
    <source>
        <dbReference type="Proteomes" id="UP000318571"/>
    </source>
</evidence>
<dbReference type="AlphaFoldDB" id="A0A553PRV7"/>
<keyword evidence="7" id="KW-1185">Reference proteome</keyword>
<evidence type="ECO:0000256" key="1">
    <source>
        <dbReference type="ARBA" id="ARBA00022737"/>
    </source>
</evidence>
<feature type="region of interest" description="Disordered" evidence="2">
    <location>
        <begin position="83"/>
        <end position="165"/>
    </location>
</feature>
<dbReference type="OrthoDB" id="2448405at2759"/>
<name>A0A553PRV7_TIGCA</name>